<sequence length="109" mass="12411">MTCDHYRFSYLSTKCSKTTITNANDVSSSVIRVDTISFSLTLAIKDVLFVPSLNCNLLYVNQLTKSHNCITLFFSTHCVFQDIHTKEKIGNGRQNGGLYYLEDGFQHYN</sequence>
<evidence type="ECO:0000313" key="1">
    <source>
        <dbReference type="EMBL" id="KAJ0021704.1"/>
    </source>
</evidence>
<comment type="caution">
    <text evidence="1">The sequence shown here is derived from an EMBL/GenBank/DDBJ whole genome shotgun (WGS) entry which is preliminary data.</text>
</comment>
<dbReference type="Proteomes" id="UP001163603">
    <property type="component" value="Chromosome 11"/>
</dbReference>
<accession>A0ACC0XT44</accession>
<protein>
    <submittedName>
        <fullName evidence="1">Uncharacterized protein</fullName>
    </submittedName>
</protein>
<gene>
    <name evidence="1" type="ORF">Pint_31688</name>
</gene>
<name>A0ACC0XT44_9ROSI</name>
<proteinExistence type="predicted"/>
<dbReference type="EMBL" id="CM047746">
    <property type="protein sequence ID" value="KAJ0021704.1"/>
    <property type="molecule type" value="Genomic_DNA"/>
</dbReference>
<organism evidence="1 2">
    <name type="scientific">Pistacia integerrima</name>
    <dbReference type="NCBI Taxonomy" id="434235"/>
    <lineage>
        <taxon>Eukaryota</taxon>
        <taxon>Viridiplantae</taxon>
        <taxon>Streptophyta</taxon>
        <taxon>Embryophyta</taxon>
        <taxon>Tracheophyta</taxon>
        <taxon>Spermatophyta</taxon>
        <taxon>Magnoliopsida</taxon>
        <taxon>eudicotyledons</taxon>
        <taxon>Gunneridae</taxon>
        <taxon>Pentapetalae</taxon>
        <taxon>rosids</taxon>
        <taxon>malvids</taxon>
        <taxon>Sapindales</taxon>
        <taxon>Anacardiaceae</taxon>
        <taxon>Pistacia</taxon>
    </lineage>
</organism>
<evidence type="ECO:0000313" key="2">
    <source>
        <dbReference type="Proteomes" id="UP001163603"/>
    </source>
</evidence>
<reference evidence="2" key="1">
    <citation type="journal article" date="2023" name="G3 (Bethesda)">
        <title>Genome assembly and association tests identify interacting loci associated with vigor, precocity, and sex in interspecific pistachio rootstocks.</title>
        <authorList>
            <person name="Palmer W."/>
            <person name="Jacygrad E."/>
            <person name="Sagayaradj S."/>
            <person name="Cavanaugh K."/>
            <person name="Han R."/>
            <person name="Bertier L."/>
            <person name="Beede B."/>
            <person name="Kafkas S."/>
            <person name="Golino D."/>
            <person name="Preece J."/>
            <person name="Michelmore R."/>
        </authorList>
    </citation>
    <scope>NUCLEOTIDE SEQUENCE [LARGE SCALE GENOMIC DNA]</scope>
</reference>
<keyword evidence="2" id="KW-1185">Reference proteome</keyword>